<keyword evidence="4" id="KW-0808">Transferase</keyword>
<organism evidence="11">
    <name type="scientific">Diabrotica virgifera virgifera</name>
    <name type="common">western corn rootworm</name>
    <dbReference type="NCBI Taxonomy" id="50390"/>
    <lineage>
        <taxon>Eukaryota</taxon>
        <taxon>Metazoa</taxon>
        <taxon>Ecdysozoa</taxon>
        <taxon>Arthropoda</taxon>
        <taxon>Hexapoda</taxon>
        <taxon>Insecta</taxon>
        <taxon>Pterygota</taxon>
        <taxon>Neoptera</taxon>
        <taxon>Endopterygota</taxon>
        <taxon>Coleoptera</taxon>
        <taxon>Polyphaga</taxon>
        <taxon>Cucujiformia</taxon>
        <taxon>Chrysomeloidea</taxon>
        <taxon>Chrysomelidae</taxon>
        <taxon>Galerucinae</taxon>
        <taxon>Diabroticina</taxon>
        <taxon>Diabroticites</taxon>
        <taxon>Diabrotica</taxon>
    </lineage>
</organism>
<name>A0A6P7GZT9_DIAVI</name>
<evidence type="ECO:0000256" key="2">
    <source>
        <dbReference type="ARBA" id="ARBA00008661"/>
    </source>
</evidence>
<evidence type="ECO:0000313" key="11">
    <source>
        <dbReference type="RefSeq" id="XP_028154874.1"/>
    </source>
</evidence>
<keyword evidence="6 10" id="KW-0735">Signal-anchor</keyword>
<dbReference type="InParanoid" id="A0A6P7GZT9"/>
<evidence type="ECO:0000256" key="10">
    <source>
        <dbReference type="RuleBase" id="RU363063"/>
    </source>
</evidence>
<accession>A0A6P7GZT9</accession>
<sequence length="195" mass="22686">MIKISATLKLSIIGLIIFTMIFLRFQGSLLQRNTYSLTTKLLLNGKTFLLSTGDYNRLLNISFNFSMINQVCQESAPVLVLIVVHSAPSNFKKRQTIRDTWGQVEETKQIVFMIGDPSSPEQQKKLEEENTLFGDIVQGNFIDNYRNLTYKHVMVLKYFVYHCPQAKYLLKTDDDVFINWPSMKKFPHLRFVSFQ</sequence>
<dbReference type="Gene3D" id="3.90.550.50">
    <property type="match status" value="1"/>
</dbReference>
<evidence type="ECO:0000256" key="1">
    <source>
        <dbReference type="ARBA" id="ARBA00004323"/>
    </source>
</evidence>
<evidence type="ECO:0000256" key="6">
    <source>
        <dbReference type="ARBA" id="ARBA00022968"/>
    </source>
</evidence>
<dbReference type="PANTHER" id="PTHR11214:SF376">
    <property type="entry name" value="HEXOSYLTRANSFERASE"/>
    <property type="match status" value="1"/>
</dbReference>
<gene>
    <name evidence="11" type="primary">LOC114348517</name>
</gene>
<dbReference type="Pfam" id="PF01762">
    <property type="entry name" value="Galactosyl_T"/>
    <property type="match status" value="1"/>
</dbReference>
<dbReference type="EC" id="2.4.1.-" evidence="10"/>
<feature type="transmembrane region" description="Helical" evidence="10">
    <location>
        <begin position="6"/>
        <end position="25"/>
    </location>
</feature>
<dbReference type="PANTHER" id="PTHR11214">
    <property type="entry name" value="BETA-1,3-N-ACETYLGLUCOSAMINYLTRANSFERASE"/>
    <property type="match status" value="1"/>
</dbReference>
<dbReference type="GO" id="GO:0006493">
    <property type="term" value="P:protein O-linked glycosylation"/>
    <property type="evidence" value="ECO:0007669"/>
    <property type="project" value="TreeGrafter"/>
</dbReference>
<evidence type="ECO:0000256" key="9">
    <source>
        <dbReference type="ARBA" id="ARBA00023136"/>
    </source>
</evidence>
<protein>
    <recommendedName>
        <fullName evidence="10">Hexosyltransferase</fullName>
        <ecNumber evidence="10">2.4.1.-</ecNumber>
    </recommendedName>
</protein>
<keyword evidence="3 10" id="KW-0328">Glycosyltransferase</keyword>
<reference evidence="11" key="1">
    <citation type="submission" date="2025-08" db="UniProtKB">
        <authorList>
            <consortium name="RefSeq"/>
        </authorList>
    </citation>
    <scope>IDENTIFICATION</scope>
    <source>
        <tissue evidence="11">Whole insect</tissue>
    </source>
</reference>
<dbReference type="InterPro" id="IPR002659">
    <property type="entry name" value="Glyco_trans_31"/>
</dbReference>
<dbReference type="GO" id="GO:0016758">
    <property type="term" value="F:hexosyltransferase activity"/>
    <property type="evidence" value="ECO:0007669"/>
    <property type="project" value="InterPro"/>
</dbReference>
<dbReference type="RefSeq" id="XP_028154874.1">
    <property type="nucleotide sequence ID" value="XM_028299073.1"/>
</dbReference>
<keyword evidence="9 10" id="KW-0472">Membrane</keyword>
<evidence type="ECO:0000256" key="4">
    <source>
        <dbReference type="ARBA" id="ARBA00022679"/>
    </source>
</evidence>
<evidence type="ECO:0000256" key="7">
    <source>
        <dbReference type="ARBA" id="ARBA00022989"/>
    </source>
</evidence>
<evidence type="ECO:0000256" key="3">
    <source>
        <dbReference type="ARBA" id="ARBA00022676"/>
    </source>
</evidence>
<keyword evidence="5 10" id="KW-0812">Transmembrane</keyword>
<evidence type="ECO:0000256" key="5">
    <source>
        <dbReference type="ARBA" id="ARBA00022692"/>
    </source>
</evidence>
<keyword evidence="8 10" id="KW-0333">Golgi apparatus</keyword>
<dbReference type="GO" id="GO:0000139">
    <property type="term" value="C:Golgi membrane"/>
    <property type="evidence" value="ECO:0007669"/>
    <property type="project" value="UniProtKB-SubCell"/>
</dbReference>
<dbReference type="FunCoup" id="A0A6P7GZT9">
    <property type="interactions" value="73"/>
</dbReference>
<evidence type="ECO:0000256" key="8">
    <source>
        <dbReference type="ARBA" id="ARBA00023034"/>
    </source>
</evidence>
<dbReference type="AlphaFoldDB" id="A0A6P7GZT9"/>
<comment type="subcellular location">
    <subcellularLocation>
        <location evidence="1 10">Golgi apparatus membrane</location>
        <topology evidence="1 10">Single-pass type II membrane protein</topology>
    </subcellularLocation>
</comment>
<comment type="similarity">
    <text evidence="2 10">Belongs to the glycosyltransferase 31 family.</text>
</comment>
<keyword evidence="7 10" id="KW-1133">Transmembrane helix</keyword>
<proteinExistence type="inferred from homology"/>